<protein>
    <submittedName>
        <fullName evidence="1">Uncharacterized protein</fullName>
    </submittedName>
</protein>
<name>A0AAJ0I5D1_9PEZI</name>
<evidence type="ECO:0000313" key="1">
    <source>
        <dbReference type="EMBL" id="KAK3490577.1"/>
    </source>
</evidence>
<reference evidence="1 2" key="1">
    <citation type="journal article" date="2023" name="Mol. Phylogenet. Evol.">
        <title>Genome-scale phylogeny and comparative genomics of the fungal order Sordariales.</title>
        <authorList>
            <person name="Hensen N."/>
            <person name="Bonometti L."/>
            <person name="Westerberg I."/>
            <person name="Brannstrom I.O."/>
            <person name="Guillou S."/>
            <person name="Cros-Aarteil S."/>
            <person name="Calhoun S."/>
            <person name="Haridas S."/>
            <person name="Kuo A."/>
            <person name="Mondo S."/>
            <person name="Pangilinan J."/>
            <person name="Riley R."/>
            <person name="LaButti K."/>
            <person name="Andreopoulos B."/>
            <person name="Lipzen A."/>
            <person name="Chen C."/>
            <person name="Yan M."/>
            <person name="Daum C."/>
            <person name="Ng V."/>
            <person name="Clum A."/>
            <person name="Steindorff A."/>
            <person name="Ohm R.A."/>
            <person name="Martin F."/>
            <person name="Silar P."/>
            <person name="Natvig D.O."/>
            <person name="Lalanne C."/>
            <person name="Gautier V."/>
            <person name="Ament-Velasquez S.L."/>
            <person name="Kruys A."/>
            <person name="Hutchinson M.I."/>
            <person name="Powell A.J."/>
            <person name="Barry K."/>
            <person name="Miller A.N."/>
            <person name="Grigoriev I.V."/>
            <person name="Debuchy R."/>
            <person name="Gladieux P."/>
            <person name="Hiltunen Thoren M."/>
            <person name="Johannesson H."/>
        </authorList>
    </citation>
    <scope>NUCLEOTIDE SEQUENCE [LARGE SCALE GENOMIC DNA]</scope>
    <source>
        <strain evidence="1 2">FGSC 10403</strain>
    </source>
</reference>
<sequence length="139" mass="15762">MFWTTPNDLDHGLTQMHLIFCQLSCPSGKNCIASGAFAVHFRRALGNDNSLPVKTLWESILSCRNTTTKDNIMYGNVTAWFYHVFAVASDQSIDFSWDIQPITSPRDYCKKLEFQGNPDLASIRCKLEPQQAYNFETTG</sequence>
<dbReference type="Proteomes" id="UP001285908">
    <property type="component" value="Unassembled WGS sequence"/>
</dbReference>
<dbReference type="EMBL" id="JAULSX010000005">
    <property type="protein sequence ID" value="KAK3490577.1"/>
    <property type="molecule type" value="Genomic_DNA"/>
</dbReference>
<comment type="caution">
    <text evidence="1">The sequence shown here is derived from an EMBL/GenBank/DDBJ whole genome shotgun (WGS) entry which is preliminary data.</text>
</comment>
<proteinExistence type="predicted"/>
<evidence type="ECO:0000313" key="2">
    <source>
        <dbReference type="Proteomes" id="UP001285908"/>
    </source>
</evidence>
<dbReference type="AlphaFoldDB" id="A0AAJ0I5D1"/>
<organism evidence="1 2">
    <name type="scientific">Neurospora hispaniola</name>
    <dbReference type="NCBI Taxonomy" id="588809"/>
    <lineage>
        <taxon>Eukaryota</taxon>
        <taxon>Fungi</taxon>
        <taxon>Dikarya</taxon>
        <taxon>Ascomycota</taxon>
        <taxon>Pezizomycotina</taxon>
        <taxon>Sordariomycetes</taxon>
        <taxon>Sordariomycetidae</taxon>
        <taxon>Sordariales</taxon>
        <taxon>Sordariaceae</taxon>
        <taxon>Neurospora</taxon>
    </lineage>
</organism>
<dbReference type="RefSeq" id="XP_062691760.1">
    <property type="nucleotide sequence ID" value="XM_062832793.1"/>
</dbReference>
<dbReference type="GeneID" id="87870415"/>
<gene>
    <name evidence="1" type="ORF">B0T23DRAFT_164883</name>
</gene>
<keyword evidence="2" id="KW-1185">Reference proteome</keyword>
<accession>A0AAJ0I5D1</accession>